<protein>
    <submittedName>
        <fullName evidence="5">Response regulator receiver domain protein</fullName>
    </submittedName>
</protein>
<dbReference type="CDD" id="cd00156">
    <property type="entry name" value="REC"/>
    <property type="match status" value="1"/>
</dbReference>
<dbReference type="PANTHER" id="PTHR44591:SF3">
    <property type="entry name" value="RESPONSE REGULATORY DOMAIN-CONTAINING PROTEIN"/>
    <property type="match status" value="1"/>
</dbReference>
<evidence type="ECO:0000256" key="3">
    <source>
        <dbReference type="SAM" id="Phobius"/>
    </source>
</evidence>
<dbReference type="InterPro" id="IPR011006">
    <property type="entry name" value="CheY-like_superfamily"/>
</dbReference>
<feature type="domain" description="Response regulatory" evidence="4">
    <location>
        <begin position="6"/>
        <end position="121"/>
    </location>
</feature>
<dbReference type="HOGENOM" id="CLU_100209_0_0_4"/>
<dbReference type="InterPro" id="IPR001789">
    <property type="entry name" value="Sig_transdc_resp-reg_receiver"/>
</dbReference>
<feature type="transmembrane region" description="Helical" evidence="3">
    <location>
        <begin position="154"/>
        <end position="182"/>
    </location>
</feature>
<dbReference type="STRING" id="338969.Rfer_2738"/>
<dbReference type="Gene3D" id="3.40.50.2300">
    <property type="match status" value="1"/>
</dbReference>
<keyword evidence="1 2" id="KW-0597">Phosphoprotein</keyword>
<dbReference type="AlphaFoldDB" id="Q21UV2"/>
<dbReference type="SUPFAM" id="SSF52172">
    <property type="entry name" value="CheY-like"/>
    <property type="match status" value="1"/>
</dbReference>
<dbReference type="Pfam" id="PF00072">
    <property type="entry name" value="Response_reg"/>
    <property type="match status" value="1"/>
</dbReference>
<keyword evidence="3" id="KW-1133">Transmembrane helix</keyword>
<reference evidence="6" key="1">
    <citation type="submission" date="2006-02" db="EMBL/GenBank/DDBJ databases">
        <title>Complete sequence of chromosome of Rhodoferax ferrireducens DSM 15236.</title>
        <authorList>
            <person name="Copeland A."/>
            <person name="Lucas S."/>
            <person name="Lapidus A."/>
            <person name="Barry K."/>
            <person name="Detter J.C."/>
            <person name="Glavina del Rio T."/>
            <person name="Hammon N."/>
            <person name="Israni S."/>
            <person name="Pitluck S."/>
            <person name="Brettin T."/>
            <person name="Bruce D."/>
            <person name="Han C."/>
            <person name="Tapia R."/>
            <person name="Gilna P."/>
            <person name="Kiss H."/>
            <person name="Schmutz J."/>
            <person name="Larimer F."/>
            <person name="Land M."/>
            <person name="Kyrpides N."/>
            <person name="Ivanova N."/>
            <person name="Richardson P."/>
        </authorList>
    </citation>
    <scope>NUCLEOTIDE SEQUENCE [LARGE SCALE GENOMIC DNA]</scope>
    <source>
        <strain evidence="6">ATCC BAA-621 / DSM 15236 / T118</strain>
    </source>
</reference>
<accession>Q21UV2</accession>
<dbReference type="OrthoDB" id="8964771at2"/>
<evidence type="ECO:0000313" key="6">
    <source>
        <dbReference type="Proteomes" id="UP000008332"/>
    </source>
</evidence>
<keyword evidence="6" id="KW-1185">Reference proteome</keyword>
<dbReference type="KEGG" id="rfr:Rfer_2738"/>
<keyword evidence="3" id="KW-0812">Transmembrane</keyword>
<evidence type="ECO:0000256" key="2">
    <source>
        <dbReference type="PROSITE-ProRule" id="PRU00169"/>
    </source>
</evidence>
<dbReference type="PROSITE" id="PS50110">
    <property type="entry name" value="RESPONSE_REGULATORY"/>
    <property type="match status" value="1"/>
</dbReference>
<dbReference type="Proteomes" id="UP000008332">
    <property type="component" value="Chromosome"/>
</dbReference>
<keyword evidence="3" id="KW-0472">Membrane</keyword>
<dbReference type="EMBL" id="CP000267">
    <property type="protein sequence ID" value="ABD70451.1"/>
    <property type="molecule type" value="Genomic_DNA"/>
</dbReference>
<gene>
    <name evidence="5" type="ordered locus">Rfer_2738</name>
</gene>
<dbReference type="SMART" id="SM00448">
    <property type="entry name" value="REC"/>
    <property type="match status" value="1"/>
</dbReference>
<name>Q21UV2_ALBFT</name>
<feature type="modified residue" description="4-aspartylphosphate" evidence="2">
    <location>
        <position position="56"/>
    </location>
</feature>
<evidence type="ECO:0000259" key="4">
    <source>
        <dbReference type="PROSITE" id="PS50110"/>
    </source>
</evidence>
<dbReference type="RefSeq" id="WP_011465017.1">
    <property type="nucleotide sequence ID" value="NC_007908.1"/>
</dbReference>
<dbReference type="PANTHER" id="PTHR44591">
    <property type="entry name" value="STRESS RESPONSE REGULATOR PROTEIN 1"/>
    <property type="match status" value="1"/>
</dbReference>
<proteinExistence type="predicted"/>
<dbReference type="InterPro" id="IPR050595">
    <property type="entry name" value="Bact_response_regulator"/>
</dbReference>
<dbReference type="eggNOG" id="COG2204">
    <property type="taxonomic scope" value="Bacteria"/>
</dbReference>
<organism evidence="5 6">
    <name type="scientific">Albidiferax ferrireducens (strain ATCC BAA-621 / DSM 15236 / T118)</name>
    <name type="common">Rhodoferax ferrireducens</name>
    <dbReference type="NCBI Taxonomy" id="338969"/>
    <lineage>
        <taxon>Bacteria</taxon>
        <taxon>Pseudomonadati</taxon>
        <taxon>Pseudomonadota</taxon>
        <taxon>Betaproteobacteria</taxon>
        <taxon>Burkholderiales</taxon>
        <taxon>Comamonadaceae</taxon>
        <taxon>Rhodoferax</taxon>
    </lineage>
</organism>
<evidence type="ECO:0000256" key="1">
    <source>
        <dbReference type="ARBA" id="ARBA00022553"/>
    </source>
</evidence>
<evidence type="ECO:0000313" key="5">
    <source>
        <dbReference type="EMBL" id="ABD70451.1"/>
    </source>
</evidence>
<sequence>MSALRKILVVDDDPVVGKSFNRVLSQDKGYVVITAENAAEALEKLHEQEYDLVFTDIKMPGMDGVELAEHVKASRPWTPVVIITGYGTAENEVRAKAAGVSDFMRKPLSPEMIEESAAHALLQPALTVVPTLQASPVEQSQIEVLEEKSNFRNIALFLAAPFIGLAYAVMLPLVGTGMLVWMGAQALMKKSRPE</sequence>
<dbReference type="GO" id="GO:0000160">
    <property type="term" value="P:phosphorelay signal transduction system"/>
    <property type="evidence" value="ECO:0007669"/>
    <property type="project" value="InterPro"/>
</dbReference>